<dbReference type="InterPro" id="IPR011042">
    <property type="entry name" value="6-blade_b-propeller_TolB-like"/>
</dbReference>
<keyword evidence="2" id="KW-1185">Reference proteome</keyword>
<evidence type="ECO:0008006" key="3">
    <source>
        <dbReference type="Google" id="ProtNLM"/>
    </source>
</evidence>
<gene>
    <name evidence="1" type="ORF">B0I35DRAFT_480933</name>
</gene>
<organism evidence="1 2">
    <name type="scientific">Stachybotrys elegans</name>
    <dbReference type="NCBI Taxonomy" id="80388"/>
    <lineage>
        <taxon>Eukaryota</taxon>
        <taxon>Fungi</taxon>
        <taxon>Dikarya</taxon>
        <taxon>Ascomycota</taxon>
        <taxon>Pezizomycotina</taxon>
        <taxon>Sordariomycetes</taxon>
        <taxon>Hypocreomycetidae</taxon>
        <taxon>Hypocreales</taxon>
        <taxon>Stachybotryaceae</taxon>
        <taxon>Stachybotrys</taxon>
    </lineage>
</organism>
<dbReference type="SUPFAM" id="SSF63829">
    <property type="entry name" value="Calcium-dependent phosphotriesterase"/>
    <property type="match status" value="1"/>
</dbReference>
<evidence type="ECO:0000313" key="1">
    <source>
        <dbReference type="EMBL" id="KAH7312480.1"/>
    </source>
</evidence>
<dbReference type="Proteomes" id="UP000813444">
    <property type="component" value="Unassembled WGS sequence"/>
</dbReference>
<dbReference type="Gene3D" id="2.120.10.30">
    <property type="entry name" value="TolB, C-terminal domain"/>
    <property type="match status" value="1"/>
</dbReference>
<sequence>MTSDHYVDEVVLVEELPSNSWVEGMVLRPNGEALLTRLDQPELHVVDPSVPDALPRLVHTFPDCSGVLNLCPLTSDKEEYAVITAMVDVEKVQFHTFTLWRLGITSDDAQSVEVSKIAALPDALLALGVIPVSDRILLLADSGKNCIWRVNITTGNMTLLVESDWMKAISDEDFFGLNRLRLVGHYLWFTNNSAGSLCRIPIELSEDPDVAVEIAGDVQLVSADIPHCDGLVISGDSKAAYMVNYVSGTLWRVDIDPSGRGSTVSIMENLVCPTAVELREADGKRKLYVVCCGEIEVGWVTEDDRRSWGDIAQINASVEVSVTVTEEVA</sequence>
<protein>
    <recommendedName>
        <fullName evidence="3">SMP-30/Gluconolactonase/LRE-like region domain-containing protein</fullName>
    </recommendedName>
</protein>
<dbReference type="EMBL" id="JAGPNK010000010">
    <property type="protein sequence ID" value="KAH7312480.1"/>
    <property type="molecule type" value="Genomic_DNA"/>
</dbReference>
<accession>A0A8K0WNG8</accession>
<dbReference type="AlphaFoldDB" id="A0A8K0WNG8"/>
<dbReference type="PANTHER" id="PTHR42060">
    <property type="entry name" value="NHL REPEAT-CONTAINING PROTEIN-RELATED"/>
    <property type="match status" value="1"/>
</dbReference>
<dbReference type="InterPro" id="IPR052998">
    <property type="entry name" value="Hetero-Diels-Alderase-like"/>
</dbReference>
<evidence type="ECO:0000313" key="2">
    <source>
        <dbReference type="Proteomes" id="UP000813444"/>
    </source>
</evidence>
<comment type="caution">
    <text evidence="1">The sequence shown here is derived from an EMBL/GenBank/DDBJ whole genome shotgun (WGS) entry which is preliminary data.</text>
</comment>
<dbReference type="PANTHER" id="PTHR42060:SF1">
    <property type="entry name" value="NHL REPEAT-CONTAINING PROTEIN"/>
    <property type="match status" value="1"/>
</dbReference>
<dbReference type="OrthoDB" id="9977941at2759"/>
<proteinExistence type="predicted"/>
<reference evidence="1" key="1">
    <citation type="journal article" date="2021" name="Nat. Commun.">
        <title>Genetic determinants of endophytism in the Arabidopsis root mycobiome.</title>
        <authorList>
            <person name="Mesny F."/>
            <person name="Miyauchi S."/>
            <person name="Thiergart T."/>
            <person name="Pickel B."/>
            <person name="Atanasova L."/>
            <person name="Karlsson M."/>
            <person name="Huettel B."/>
            <person name="Barry K.W."/>
            <person name="Haridas S."/>
            <person name="Chen C."/>
            <person name="Bauer D."/>
            <person name="Andreopoulos W."/>
            <person name="Pangilinan J."/>
            <person name="LaButti K."/>
            <person name="Riley R."/>
            <person name="Lipzen A."/>
            <person name="Clum A."/>
            <person name="Drula E."/>
            <person name="Henrissat B."/>
            <person name="Kohler A."/>
            <person name="Grigoriev I.V."/>
            <person name="Martin F.M."/>
            <person name="Hacquard S."/>
        </authorList>
    </citation>
    <scope>NUCLEOTIDE SEQUENCE</scope>
    <source>
        <strain evidence="1">MPI-CAGE-CH-0235</strain>
    </source>
</reference>
<name>A0A8K0WNG8_9HYPO</name>